<dbReference type="InterPro" id="IPR050140">
    <property type="entry name" value="SRY-related_HMG-box_TF-like"/>
</dbReference>
<dbReference type="SUPFAM" id="SSF47095">
    <property type="entry name" value="HMG-box"/>
    <property type="match status" value="1"/>
</dbReference>
<dbReference type="InterPro" id="IPR036910">
    <property type="entry name" value="HMG_box_dom_sf"/>
</dbReference>
<reference evidence="7" key="1">
    <citation type="submission" date="2022-07" db="EMBL/GenBank/DDBJ databases">
        <title>Phylogenomic reconstructions and comparative analyses of Kickxellomycotina fungi.</title>
        <authorList>
            <person name="Reynolds N.K."/>
            <person name="Stajich J.E."/>
            <person name="Barry K."/>
            <person name="Grigoriev I.V."/>
            <person name="Crous P."/>
            <person name="Smith M.E."/>
        </authorList>
    </citation>
    <scope>NUCLEOTIDE SEQUENCE</scope>
    <source>
        <strain evidence="7">RSA 861</strain>
    </source>
</reference>
<keyword evidence="1" id="KW-0805">Transcription regulation</keyword>
<evidence type="ECO:0000313" key="7">
    <source>
        <dbReference type="EMBL" id="KAJ1929281.1"/>
    </source>
</evidence>
<keyword evidence="8" id="KW-1185">Reference proteome</keyword>
<evidence type="ECO:0000313" key="8">
    <source>
        <dbReference type="Proteomes" id="UP001150569"/>
    </source>
</evidence>
<proteinExistence type="predicted"/>
<evidence type="ECO:0000256" key="4">
    <source>
        <dbReference type="PROSITE-ProRule" id="PRU00267"/>
    </source>
</evidence>
<dbReference type="PANTHER" id="PTHR10270">
    <property type="entry name" value="SOX TRANSCRIPTION FACTOR"/>
    <property type="match status" value="1"/>
</dbReference>
<dbReference type="PANTHER" id="PTHR10270:SF161">
    <property type="entry name" value="SEX-DETERMINING REGION Y PROTEIN"/>
    <property type="match status" value="1"/>
</dbReference>
<evidence type="ECO:0000256" key="3">
    <source>
        <dbReference type="ARBA" id="ARBA00023163"/>
    </source>
</evidence>
<keyword evidence="2 4" id="KW-0238">DNA-binding</keyword>
<evidence type="ECO:0000256" key="2">
    <source>
        <dbReference type="ARBA" id="ARBA00023125"/>
    </source>
</evidence>
<dbReference type="SMART" id="SM00398">
    <property type="entry name" value="HMG"/>
    <property type="match status" value="1"/>
</dbReference>
<dbReference type="GO" id="GO:0000978">
    <property type="term" value="F:RNA polymerase II cis-regulatory region sequence-specific DNA binding"/>
    <property type="evidence" value="ECO:0007669"/>
    <property type="project" value="TreeGrafter"/>
</dbReference>
<dbReference type="AlphaFoldDB" id="A0A9W8ADA1"/>
<feature type="region of interest" description="Disordered" evidence="5">
    <location>
        <begin position="85"/>
        <end position="145"/>
    </location>
</feature>
<dbReference type="GO" id="GO:0005634">
    <property type="term" value="C:nucleus"/>
    <property type="evidence" value="ECO:0007669"/>
    <property type="project" value="UniProtKB-UniRule"/>
</dbReference>
<keyword evidence="3" id="KW-0804">Transcription</keyword>
<dbReference type="Pfam" id="PF00505">
    <property type="entry name" value="HMG_box"/>
    <property type="match status" value="1"/>
</dbReference>
<organism evidence="7 8">
    <name type="scientific">Tieghemiomyces parasiticus</name>
    <dbReference type="NCBI Taxonomy" id="78921"/>
    <lineage>
        <taxon>Eukaryota</taxon>
        <taxon>Fungi</taxon>
        <taxon>Fungi incertae sedis</taxon>
        <taxon>Zoopagomycota</taxon>
        <taxon>Kickxellomycotina</taxon>
        <taxon>Dimargaritomycetes</taxon>
        <taxon>Dimargaritales</taxon>
        <taxon>Dimargaritaceae</taxon>
        <taxon>Tieghemiomyces</taxon>
    </lineage>
</organism>
<keyword evidence="4" id="KW-0539">Nucleus</keyword>
<protein>
    <recommendedName>
        <fullName evidence="6">HMG box domain-containing protein</fullName>
    </recommendedName>
</protein>
<dbReference type="GO" id="GO:0001228">
    <property type="term" value="F:DNA-binding transcription activator activity, RNA polymerase II-specific"/>
    <property type="evidence" value="ECO:0007669"/>
    <property type="project" value="TreeGrafter"/>
</dbReference>
<dbReference type="FunFam" id="1.10.30.10:FF:000041">
    <property type="entry name" value="HMG box family protein"/>
    <property type="match status" value="1"/>
</dbReference>
<dbReference type="GO" id="GO:0030154">
    <property type="term" value="P:cell differentiation"/>
    <property type="evidence" value="ECO:0007669"/>
    <property type="project" value="TreeGrafter"/>
</dbReference>
<dbReference type="PROSITE" id="PS50118">
    <property type="entry name" value="HMG_BOX_2"/>
    <property type="match status" value="1"/>
</dbReference>
<feature type="domain" description="HMG box" evidence="6">
    <location>
        <begin position="143"/>
        <end position="213"/>
    </location>
</feature>
<dbReference type="CDD" id="cd01389">
    <property type="entry name" value="HMG-box_ROX1-like"/>
    <property type="match status" value="1"/>
</dbReference>
<feature type="compositionally biased region" description="Basic residues" evidence="5">
    <location>
        <begin position="126"/>
        <end position="136"/>
    </location>
</feature>
<accession>A0A9W8ADA1</accession>
<feature type="compositionally biased region" description="Low complexity" evidence="5">
    <location>
        <begin position="90"/>
        <end position="112"/>
    </location>
</feature>
<comment type="caution">
    <text evidence="7">The sequence shown here is derived from an EMBL/GenBank/DDBJ whole genome shotgun (WGS) entry which is preliminary data.</text>
</comment>
<evidence type="ECO:0000256" key="5">
    <source>
        <dbReference type="SAM" id="MobiDB-lite"/>
    </source>
</evidence>
<dbReference type="OrthoDB" id="6247875at2759"/>
<evidence type="ECO:0000259" key="6">
    <source>
        <dbReference type="PROSITE" id="PS50118"/>
    </source>
</evidence>
<dbReference type="Proteomes" id="UP001150569">
    <property type="component" value="Unassembled WGS sequence"/>
</dbReference>
<name>A0A9W8ADA1_9FUNG</name>
<dbReference type="InterPro" id="IPR009071">
    <property type="entry name" value="HMG_box_dom"/>
</dbReference>
<dbReference type="EMBL" id="JANBPT010000040">
    <property type="protein sequence ID" value="KAJ1929281.1"/>
    <property type="molecule type" value="Genomic_DNA"/>
</dbReference>
<feature type="DNA-binding region" description="HMG box" evidence="4">
    <location>
        <begin position="143"/>
        <end position="213"/>
    </location>
</feature>
<dbReference type="Gene3D" id="1.10.30.10">
    <property type="entry name" value="High mobility group box domain"/>
    <property type="match status" value="1"/>
</dbReference>
<sequence length="346" mass="37066">MNAAPMAHTAPTQSLLSFSGHTSDDFSSYASFFTAESMSPASNADLTAQNPYQQYLHMASYLPAFYIPSPDSTALAAASLFNTPPASPKPVSQVPSTTASSTSSSPPLTPATKPMSAPTSPTKVKLTAKRAPRTRTRSSPDHIPRPRNAFIIYRQEKHRDLVATHTGPSIPNKDISKIIGRMWKEEAELVKDEYRRRAEDEKNAHATTYPDYKYCPRKSKNPKKLRLAGTPDPAAAPISPALELLGTPPLMASLSPAAVPAATPAATPAPTTCTTAATSPLLSAMSPFDPSALGAMFDPSSMCYPAFPDFDTALPVSSTLANFDMSTTFDPSLLNLDFIQSFLPQQ</sequence>
<gene>
    <name evidence="7" type="ORF">IWQ60_001292</name>
</gene>
<evidence type="ECO:0000256" key="1">
    <source>
        <dbReference type="ARBA" id="ARBA00023015"/>
    </source>
</evidence>